<reference evidence="2 3" key="1">
    <citation type="submission" date="2024-10" db="EMBL/GenBank/DDBJ databases">
        <title>The Natural Products Discovery Center: Release of the First 8490 Sequenced Strains for Exploring Actinobacteria Biosynthetic Diversity.</title>
        <authorList>
            <person name="Kalkreuter E."/>
            <person name="Kautsar S.A."/>
            <person name="Yang D."/>
            <person name="Bader C.D."/>
            <person name="Teijaro C.N."/>
            <person name="Fluegel L."/>
            <person name="Davis C.M."/>
            <person name="Simpson J.R."/>
            <person name="Lauterbach L."/>
            <person name="Steele A.D."/>
            <person name="Gui C."/>
            <person name="Meng S."/>
            <person name="Li G."/>
            <person name="Viehrig K."/>
            <person name="Ye F."/>
            <person name="Su P."/>
            <person name="Kiefer A.F."/>
            <person name="Nichols A."/>
            <person name="Cepeda A.J."/>
            <person name="Yan W."/>
            <person name="Fan B."/>
            <person name="Jiang Y."/>
            <person name="Adhikari A."/>
            <person name="Zheng C.-J."/>
            <person name="Schuster L."/>
            <person name="Cowan T.M."/>
            <person name="Smanski M.J."/>
            <person name="Chevrette M.G."/>
            <person name="De Carvalho L.P.S."/>
            <person name="Shen B."/>
        </authorList>
    </citation>
    <scope>NUCLEOTIDE SEQUENCE [LARGE SCALE GENOMIC DNA]</scope>
    <source>
        <strain evidence="2 3">NPDC006488</strain>
    </source>
</reference>
<dbReference type="RefSeq" id="WP_388106415.1">
    <property type="nucleotide sequence ID" value="NZ_JBIAHM010000005.1"/>
</dbReference>
<keyword evidence="3" id="KW-1185">Reference proteome</keyword>
<dbReference type="Proteomes" id="UP001601303">
    <property type="component" value="Unassembled WGS sequence"/>
</dbReference>
<evidence type="ECO:0000256" key="1">
    <source>
        <dbReference type="SAM" id="MobiDB-lite"/>
    </source>
</evidence>
<feature type="compositionally biased region" description="Polar residues" evidence="1">
    <location>
        <begin position="58"/>
        <end position="68"/>
    </location>
</feature>
<name>A0ABW6M1T3_9ACTN</name>
<evidence type="ECO:0000313" key="3">
    <source>
        <dbReference type="Proteomes" id="UP001601303"/>
    </source>
</evidence>
<evidence type="ECO:0000313" key="2">
    <source>
        <dbReference type="EMBL" id="MFE9600096.1"/>
    </source>
</evidence>
<organism evidence="2 3">
    <name type="scientific">Streptomyces hokutonensis</name>
    <dbReference type="NCBI Taxonomy" id="1306990"/>
    <lineage>
        <taxon>Bacteria</taxon>
        <taxon>Bacillati</taxon>
        <taxon>Actinomycetota</taxon>
        <taxon>Actinomycetes</taxon>
        <taxon>Kitasatosporales</taxon>
        <taxon>Streptomycetaceae</taxon>
        <taxon>Streptomyces</taxon>
    </lineage>
</organism>
<dbReference type="EMBL" id="JBIAHM010000005">
    <property type="protein sequence ID" value="MFE9600096.1"/>
    <property type="molecule type" value="Genomic_DNA"/>
</dbReference>
<sequence>MRMLVGASLDGALRCGREILGQFGPQLGLDVAAVDQLWQVGEQRLGGSSVGRLPAARSTPTMCCRSSP</sequence>
<gene>
    <name evidence="2" type="ORF">ACFYNQ_16185</name>
</gene>
<proteinExistence type="predicted"/>
<comment type="caution">
    <text evidence="2">The sequence shown here is derived from an EMBL/GenBank/DDBJ whole genome shotgun (WGS) entry which is preliminary data.</text>
</comment>
<accession>A0ABW6M1T3</accession>
<feature type="region of interest" description="Disordered" evidence="1">
    <location>
        <begin position="49"/>
        <end position="68"/>
    </location>
</feature>
<protein>
    <submittedName>
        <fullName evidence="2">Uncharacterized protein</fullName>
    </submittedName>
</protein>